<sequence length="143" mass="16047">NGTLFSCSDPEPPSVVDGPSLLWQPEKRRSRKSGCSNIFAGVNLRQLRRLFHVAGDRDAEQRARLVWGREERDRGREGGEEEEEEEGEMDLDHLPGGSTGAEGGAPLTDAQKPSERPHLERLGAVTRQEGTRDPERYLHRILH</sequence>
<protein>
    <recommendedName>
        <fullName evidence="2">Arginine vasopressin-induced protein 1</fullName>
    </recommendedName>
</protein>
<evidence type="ECO:0000313" key="7">
    <source>
        <dbReference type="Proteomes" id="UP000694395"/>
    </source>
</evidence>
<dbReference type="Ensembl" id="ENSOMYT00000011716.2">
    <property type="protein sequence ID" value="ENSOMYP00000010585.2"/>
    <property type="gene ID" value="ENSOMYG00000005333.2"/>
</dbReference>
<reference evidence="6" key="1">
    <citation type="submission" date="2020-07" db="EMBL/GenBank/DDBJ databases">
        <title>A long reads based de novo assembly of the rainbow trout Arlee double haploid line genome.</title>
        <authorList>
            <person name="Gao G."/>
            <person name="Palti Y."/>
        </authorList>
    </citation>
    <scope>NUCLEOTIDE SEQUENCE [LARGE SCALE GENOMIC DNA]</scope>
</reference>
<feature type="compositionally biased region" description="Basic and acidic residues" evidence="4">
    <location>
        <begin position="58"/>
        <end position="78"/>
    </location>
</feature>
<name>A0A8C7NP49_ONCMY</name>
<organism evidence="6 7">
    <name type="scientific">Oncorhynchus mykiss</name>
    <name type="common">Rainbow trout</name>
    <name type="synonym">Salmo gairdneri</name>
    <dbReference type="NCBI Taxonomy" id="8022"/>
    <lineage>
        <taxon>Eukaryota</taxon>
        <taxon>Metazoa</taxon>
        <taxon>Chordata</taxon>
        <taxon>Craniata</taxon>
        <taxon>Vertebrata</taxon>
        <taxon>Euteleostomi</taxon>
        <taxon>Actinopterygii</taxon>
        <taxon>Neopterygii</taxon>
        <taxon>Teleostei</taxon>
        <taxon>Protacanthopterygii</taxon>
        <taxon>Salmoniformes</taxon>
        <taxon>Salmonidae</taxon>
        <taxon>Salmoninae</taxon>
        <taxon>Oncorhynchus</taxon>
    </lineage>
</organism>
<evidence type="ECO:0000256" key="2">
    <source>
        <dbReference type="ARBA" id="ARBA00020697"/>
    </source>
</evidence>
<feature type="compositionally biased region" description="Basic and acidic residues" evidence="4">
    <location>
        <begin position="112"/>
        <end position="121"/>
    </location>
</feature>
<evidence type="ECO:0000313" key="6">
    <source>
        <dbReference type="Ensembl" id="ENSOMYP00000010585.2"/>
    </source>
</evidence>
<feature type="compositionally biased region" description="Basic and acidic residues" evidence="4">
    <location>
        <begin position="129"/>
        <end position="143"/>
    </location>
</feature>
<dbReference type="Pfam" id="PF15063">
    <property type="entry name" value="TC1"/>
    <property type="match status" value="1"/>
</dbReference>
<dbReference type="Proteomes" id="UP000694395">
    <property type="component" value="Chromosome 17"/>
</dbReference>
<feature type="domain" description="Arginine vasopressin-induced protein 1/transcriptional and immune response regulator" evidence="5">
    <location>
        <begin position="12"/>
        <end position="73"/>
    </location>
</feature>
<evidence type="ECO:0000256" key="4">
    <source>
        <dbReference type="SAM" id="MobiDB-lite"/>
    </source>
</evidence>
<dbReference type="AlphaFoldDB" id="A0A8C7NP49"/>
<feature type="region of interest" description="Disordered" evidence="4">
    <location>
        <begin position="58"/>
        <end position="143"/>
    </location>
</feature>
<evidence type="ECO:0000256" key="3">
    <source>
        <dbReference type="ARBA" id="ARBA00023306"/>
    </source>
</evidence>
<dbReference type="InterPro" id="IPR020282">
    <property type="entry name" value="Avpi1/C8orf4_dom"/>
</dbReference>
<keyword evidence="3" id="KW-0131">Cell cycle</keyword>
<accession>A0A8C7NP49</accession>
<evidence type="ECO:0000256" key="1">
    <source>
        <dbReference type="ARBA" id="ARBA00002403"/>
    </source>
</evidence>
<reference evidence="6" key="3">
    <citation type="submission" date="2025-09" db="UniProtKB">
        <authorList>
            <consortium name="Ensembl"/>
        </authorList>
    </citation>
    <scope>IDENTIFICATION</scope>
</reference>
<dbReference type="GeneTree" id="ENSGT01030000234958"/>
<feature type="region of interest" description="Disordered" evidence="4">
    <location>
        <begin position="1"/>
        <end position="32"/>
    </location>
</feature>
<proteinExistence type="predicted"/>
<comment type="function">
    <text evidence="1">May be involved in MAP kinase activation, epithelial sodium channel (ENaC) down-regulation and cell cycling.</text>
</comment>
<reference evidence="6" key="2">
    <citation type="submission" date="2025-08" db="UniProtKB">
        <authorList>
            <consortium name="Ensembl"/>
        </authorList>
    </citation>
    <scope>IDENTIFICATION</scope>
</reference>
<dbReference type="InterPro" id="IPR039579">
    <property type="entry name" value="AVPI1"/>
</dbReference>
<feature type="compositionally biased region" description="Acidic residues" evidence="4">
    <location>
        <begin position="79"/>
        <end position="89"/>
    </location>
</feature>
<dbReference type="PANTHER" id="PTHR14350">
    <property type="entry name" value="ARGININE VASOPRESSIN-INDUCED PROTEIN 1"/>
    <property type="match status" value="1"/>
</dbReference>
<keyword evidence="7" id="KW-1185">Reference proteome</keyword>
<evidence type="ECO:0000259" key="5">
    <source>
        <dbReference type="Pfam" id="PF15063"/>
    </source>
</evidence>